<keyword evidence="9" id="KW-1185">Reference proteome</keyword>
<keyword evidence="3" id="KW-0507">mRNA processing</keyword>
<dbReference type="PANTHER" id="PTHR39267:SF1">
    <property type="entry name" value="SURVIVAL MOTOR NEURON PROTEIN"/>
    <property type="match status" value="1"/>
</dbReference>
<dbReference type="GO" id="GO:0005634">
    <property type="term" value="C:nucleus"/>
    <property type="evidence" value="ECO:0007669"/>
    <property type="project" value="UniProtKB-SubCell"/>
</dbReference>
<keyword evidence="5" id="KW-0539">Nucleus</keyword>
<evidence type="ECO:0000313" key="8">
    <source>
        <dbReference type="EMBL" id="KAF7716665.1"/>
    </source>
</evidence>
<evidence type="ECO:0000256" key="3">
    <source>
        <dbReference type="ARBA" id="ARBA00022664"/>
    </source>
</evidence>
<evidence type="ECO:0000313" key="9">
    <source>
        <dbReference type="Proteomes" id="UP000631181"/>
    </source>
</evidence>
<gene>
    <name evidence="8" type="ORF">PECM_005298</name>
</gene>
<name>A0A8J8WKD7_9EURO</name>
<dbReference type="EMBL" id="WIWV01000037">
    <property type="protein sequence ID" value="KAF7716665.1"/>
    <property type="molecule type" value="Genomic_DNA"/>
</dbReference>
<dbReference type="InterPro" id="IPR047313">
    <property type="entry name" value="SMN_C"/>
</dbReference>
<comment type="caution">
    <text evidence="8">The sequence shown here is derived from an EMBL/GenBank/DDBJ whole genome shotgun (WGS) entry which is preliminary data.</text>
</comment>
<evidence type="ECO:0000259" key="7">
    <source>
        <dbReference type="Pfam" id="PF20636"/>
    </source>
</evidence>
<dbReference type="Proteomes" id="UP000631181">
    <property type="component" value="Unassembled WGS sequence"/>
</dbReference>
<organism evidence="8 9">
    <name type="scientific">Penicillium ucsense</name>
    <dbReference type="NCBI Taxonomy" id="2839758"/>
    <lineage>
        <taxon>Eukaryota</taxon>
        <taxon>Fungi</taxon>
        <taxon>Dikarya</taxon>
        <taxon>Ascomycota</taxon>
        <taxon>Pezizomycotina</taxon>
        <taxon>Eurotiomycetes</taxon>
        <taxon>Eurotiomycetidae</taxon>
        <taxon>Eurotiales</taxon>
        <taxon>Aspergillaceae</taxon>
        <taxon>Penicillium</taxon>
    </lineage>
</organism>
<evidence type="ECO:0000256" key="6">
    <source>
        <dbReference type="SAM" id="MobiDB-lite"/>
    </source>
</evidence>
<dbReference type="AlphaFoldDB" id="A0A8J8WKD7"/>
<proteinExistence type="inferred from homology"/>
<dbReference type="Pfam" id="PF20636">
    <property type="entry name" value="SMN_G2-BD"/>
    <property type="match status" value="1"/>
</dbReference>
<comment type="similarity">
    <text evidence="2">Belongs to the SMN family.</text>
</comment>
<dbReference type="CDD" id="cd22851">
    <property type="entry name" value="SMN_N"/>
    <property type="match status" value="1"/>
</dbReference>
<keyword evidence="4" id="KW-0508">mRNA splicing</keyword>
<evidence type="ECO:0000256" key="5">
    <source>
        <dbReference type="ARBA" id="ARBA00023242"/>
    </source>
</evidence>
<sequence>MGKSKRDKALTHEEIWDDSALVQSWDDAVEEYKLYHSIHAKGENVDDVLKAAEMVAANESQNDTVADAGTFDNPSGQDVGDDDAMEAESEHVSDQTTLPSTTQKQPPGSQIPSVDDTPAAAGQSLGSGPMPMPGVGFPNVQDEGLRNLMMAWYFAGYYTGLYEGQQQSSQSKR</sequence>
<dbReference type="OrthoDB" id="197400at2759"/>
<dbReference type="GO" id="GO:0006397">
    <property type="term" value="P:mRNA processing"/>
    <property type="evidence" value="ECO:0007669"/>
    <property type="project" value="UniProtKB-KW"/>
</dbReference>
<evidence type="ECO:0000256" key="1">
    <source>
        <dbReference type="ARBA" id="ARBA00004123"/>
    </source>
</evidence>
<feature type="compositionally biased region" description="Polar residues" evidence="6">
    <location>
        <begin position="94"/>
        <end position="112"/>
    </location>
</feature>
<dbReference type="InterPro" id="IPR040424">
    <property type="entry name" value="Smn1"/>
</dbReference>
<dbReference type="CDD" id="cd22852">
    <property type="entry name" value="SMN_C"/>
    <property type="match status" value="1"/>
</dbReference>
<reference evidence="8" key="1">
    <citation type="journal article" date="2020" name="Front. Microbiol.">
        <title>Gene regulatory networks of Penicillium echinulatum 2HH and Penicillium oxalicum 114-2 inferred by a computational biology approach.</title>
        <authorList>
            <person name="Lenz A.R."/>
            <person name="Galan-Vasquez E."/>
            <person name="Balbinot E."/>
            <person name="De Abreu F.P."/>
            <person name="De Oliveira N.S."/>
            <person name="Da Rosa L.O."/>
            <person name="De Avila E Silva S."/>
            <person name="Camassola M."/>
            <person name="Dillon A.J.P."/>
            <person name="Perez-Rueda E."/>
        </authorList>
    </citation>
    <scope>NUCLEOTIDE SEQUENCE</scope>
    <source>
        <strain evidence="8">S1M29</strain>
    </source>
</reference>
<comment type="subcellular location">
    <subcellularLocation>
        <location evidence="1">Nucleus</location>
    </subcellularLocation>
</comment>
<feature type="domain" description="Survival Motor Neuron Gemin2-binding" evidence="7">
    <location>
        <begin position="13"/>
        <end position="33"/>
    </location>
</feature>
<evidence type="ECO:0000256" key="4">
    <source>
        <dbReference type="ARBA" id="ARBA00023187"/>
    </source>
</evidence>
<evidence type="ECO:0000256" key="2">
    <source>
        <dbReference type="ARBA" id="ARBA00005371"/>
    </source>
</evidence>
<dbReference type="PANTHER" id="PTHR39267">
    <property type="entry name" value="SURVIVAL MOTOR NEURON-LIKE PROTEIN 1"/>
    <property type="match status" value="1"/>
</dbReference>
<protein>
    <recommendedName>
        <fullName evidence="7">Survival Motor Neuron Gemin2-binding domain-containing protein</fullName>
    </recommendedName>
</protein>
<dbReference type="Pfam" id="PF20635">
    <property type="entry name" value="SMN_YG-box"/>
    <property type="match status" value="1"/>
</dbReference>
<dbReference type="InterPro" id="IPR049481">
    <property type="entry name" value="SMN_G2-BD"/>
</dbReference>
<accession>A0A8J8WKD7</accession>
<feature type="region of interest" description="Disordered" evidence="6">
    <location>
        <begin position="60"/>
        <end position="138"/>
    </location>
</feature>
<dbReference type="GO" id="GO:0008380">
    <property type="term" value="P:RNA splicing"/>
    <property type="evidence" value="ECO:0007669"/>
    <property type="project" value="UniProtKB-KW"/>
</dbReference>